<dbReference type="Gene3D" id="1.20.1250.20">
    <property type="entry name" value="MFS general substrate transporter like domains"/>
    <property type="match status" value="1"/>
</dbReference>
<dbReference type="InterPro" id="IPR011701">
    <property type="entry name" value="MFS"/>
</dbReference>
<reference evidence="8 9" key="1">
    <citation type="journal article" date="2021" name="Int. J. Syst. Evol. Microbiol.">
        <title>Novosphingobium decolorationis sp. nov., an aniline blue-decolourizing bacterium isolated from East Pacific sediment.</title>
        <authorList>
            <person name="Chen X."/>
            <person name="Dong B."/>
            <person name="Chen T."/>
            <person name="Ren N."/>
            <person name="Wang J."/>
            <person name="Xu Y."/>
            <person name="Yang J."/>
            <person name="Zhu S."/>
            <person name="Chen J."/>
        </authorList>
    </citation>
    <scope>NUCLEOTIDE SEQUENCE [LARGE SCALE GENOMIC DNA]</scope>
    <source>
        <strain evidence="8 9">502str22</strain>
    </source>
</reference>
<feature type="transmembrane region" description="Helical" evidence="6">
    <location>
        <begin position="212"/>
        <end position="230"/>
    </location>
</feature>
<name>A0ABX8E2Z4_9SPHN</name>
<dbReference type="Proteomes" id="UP000677126">
    <property type="component" value="Chromosome"/>
</dbReference>
<feature type="transmembrane region" description="Helical" evidence="6">
    <location>
        <begin position="79"/>
        <end position="98"/>
    </location>
</feature>
<organism evidence="8 9">
    <name type="scientific">Novosphingobium decolorationis</name>
    <dbReference type="NCBI Taxonomy" id="2698673"/>
    <lineage>
        <taxon>Bacteria</taxon>
        <taxon>Pseudomonadati</taxon>
        <taxon>Pseudomonadota</taxon>
        <taxon>Alphaproteobacteria</taxon>
        <taxon>Sphingomonadales</taxon>
        <taxon>Sphingomonadaceae</taxon>
        <taxon>Novosphingobium</taxon>
    </lineage>
</organism>
<evidence type="ECO:0000256" key="5">
    <source>
        <dbReference type="ARBA" id="ARBA00023136"/>
    </source>
</evidence>
<feature type="transmembrane region" description="Helical" evidence="6">
    <location>
        <begin position="344"/>
        <end position="363"/>
    </location>
</feature>
<feature type="transmembrane region" description="Helical" evidence="6">
    <location>
        <begin position="369"/>
        <end position="388"/>
    </location>
</feature>
<dbReference type="InterPro" id="IPR020846">
    <property type="entry name" value="MFS_dom"/>
</dbReference>
<proteinExistence type="predicted"/>
<sequence length="470" mass="51001">MRAGPPHGPVKQFQRPVRSHGSAVAEAVTALEGKRRLSLARIVELNLGFFGLQLSFGLLVANTSPIFRSLGAEESELPLLWIAGPMTGMLVQPLVGALSDRTTSRFGRRTPFLAAGSVLAAASLVAMPLAPALWVAVALLWVLDTANNLVLEPYRATVADRLPPDQLPRGFLVQSAFTGAAQTLAYLLPWALATLIDHRLVDANGVPLTVRIAFGAGAVITLSTILYSLLRVPEPSLSPSEREALVRLPRRSLLAEIWTALRTMPAPMRRLALPMLCQWYAMFVFWQFWLDTIARRLLGTHDPASDAYREAILLTQQLGTLYNAIAFVAALALISLLRRWPIRTIHATCLALSGLSMLLLARAGSVTSLALAMVGIGIGWAALMGNNHALLARCLPAHRIGIYMGLFNLFIVIPMLAETVTMPLLYRHLLGSDPSQAIVMAGFIMMTGGLTIFLSGKPSVSAFLRQNRKK</sequence>
<evidence type="ECO:0000256" key="3">
    <source>
        <dbReference type="ARBA" id="ARBA00022692"/>
    </source>
</evidence>
<evidence type="ECO:0000313" key="8">
    <source>
        <dbReference type="EMBL" id="QVM83260.1"/>
    </source>
</evidence>
<feature type="transmembrane region" description="Helical" evidence="6">
    <location>
        <begin position="437"/>
        <end position="456"/>
    </location>
</feature>
<protein>
    <submittedName>
        <fullName evidence="8">MFS transporter</fullName>
    </submittedName>
</protein>
<comment type="subcellular location">
    <subcellularLocation>
        <location evidence="1">Membrane</location>
        <topology evidence="1">Multi-pass membrane protein</topology>
    </subcellularLocation>
</comment>
<feature type="domain" description="Major facilitator superfamily (MFS) profile" evidence="7">
    <location>
        <begin position="41"/>
        <end position="459"/>
    </location>
</feature>
<dbReference type="PANTHER" id="PTHR19432">
    <property type="entry name" value="SUGAR TRANSPORTER"/>
    <property type="match status" value="1"/>
</dbReference>
<keyword evidence="3 6" id="KW-0812">Transmembrane</keyword>
<feature type="transmembrane region" description="Helical" evidence="6">
    <location>
        <begin position="320"/>
        <end position="337"/>
    </location>
</feature>
<dbReference type="PANTHER" id="PTHR19432:SF35">
    <property type="entry name" value="SOLUTE CARRIER FAMILY 45 MEMBER 3 ISOFORM X1"/>
    <property type="match status" value="1"/>
</dbReference>
<dbReference type="InterPro" id="IPR036259">
    <property type="entry name" value="MFS_trans_sf"/>
</dbReference>
<dbReference type="PROSITE" id="PS50850">
    <property type="entry name" value="MFS"/>
    <property type="match status" value="1"/>
</dbReference>
<dbReference type="SUPFAM" id="SSF103473">
    <property type="entry name" value="MFS general substrate transporter"/>
    <property type="match status" value="1"/>
</dbReference>
<evidence type="ECO:0000256" key="4">
    <source>
        <dbReference type="ARBA" id="ARBA00022989"/>
    </source>
</evidence>
<evidence type="ECO:0000256" key="6">
    <source>
        <dbReference type="SAM" id="Phobius"/>
    </source>
</evidence>
<dbReference type="Pfam" id="PF07690">
    <property type="entry name" value="MFS_1"/>
    <property type="match status" value="1"/>
</dbReference>
<keyword evidence="9" id="KW-1185">Reference proteome</keyword>
<gene>
    <name evidence="8" type="ORF">HT578_05655</name>
</gene>
<dbReference type="EMBL" id="CP054856">
    <property type="protein sequence ID" value="QVM83260.1"/>
    <property type="molecule type" value="Genomic_DNA"/>
</dbReference>
<accession>A0ABX8E2Z4</accession>
<keyword evidence="5 6" id="KW-0472">Membrane</keyword>
<feature type="transmembrane region" description="Helical" evidence="6">
    <location>
        <begin position="400"/>
        <end position="417"/>
    </location>
</feature>
<feature type="transmembrane region" description="Helical" evidence="6">
    <location>
        <begin position="110"/>
        <end position="127"/>
    </location>
</feature>
<evidence type="ECO:0000256" key="1">
    <source>
        <dbReference type="ARBA" id="ARBA00004141"/>
    </source>
</evidence>
<keyword evidence="2" id="KW-0813">Transport</keyword>
<evidence type="ECO:0000259" key="7">
    <source>
        <dbReference type="PROSITE" id="PS50850"/>
    </source>
</evidence>
<evidence type="ECO:0000313" key="9">
    <source>
        <dbReference type="Proteomes" id="UP000677126"/>
    </source>
</evidence>
<feature type="transmembrane region" description="Helical" evidence="6">
    <location>
        <begin position="45"/>
        <end position="67"/>
    </location>
</feature>
<feature type="transmembrane region" description="Helical" evidence="6">
    <location>
        <begin position="271"/>
        <end position="289"/>
    </location>
</feature>
<keyword evidence="4 6" id="KW-1133">Transmembrane helix</keyword>
<evidence type="ECO:0000256" key="2">
    <source>
        <dbReference type="ARBA" id="ARBA00022448"/>
    </source>
</evidence>